<dbReference type="Proteomes" id="UP000460416">
    <property type="component" value="Unassembled WGS sequence"/>
</dbReference>
<dbReference type="CDD" id="cd06445">
    <property type="entry name" value="ATase"/>
    <property type="match status" value="1"/>
</dbReference>
<dbReference type="AlphaFoldDB" id="A0A7K1LND0"/>
<evidence type="ECO:0000313" key="3">
    <source>
        <dbReference type="EMBL" id="MUP42238.1"/>
    </source>
</evidence>
<evidence type="ECO:0000259" key="2">
    <source>
        <dbReference type="Pfam" id="PF01035"/>
    </source>
</evidence>
<dbReference type="RefSeq" id="WP_156275231.1">
    <property type="nucleotide sequence ID" value="NZ_BAABGI010000001.1"/>
</dbReference>
<gene>
    <name evidence="3" type="ORF">FLP08_06610</name>
</gene>
<dbReference type="InterPro" id="IPR052520">
    <property type="entry name" value="ATL_DNA_repair"/>
</dbReference>
<dbReference type="InterPro" id="IPR036388">
    <property type="entry name" value="WH-like_DNA-bd_sf"/>
</dbReference>
<comment type="caution">
    <text evidence="3">The sequence shown here is derived from an EMBL/GenBank/DDBJ whole genome shotgun (WGS) entry which is preliminary data.</text>
</comment>
<dbReference type="GO" id="GO:0003824">
    <property type="term" value="F:catalytic activity"/>
    <property type="evidence" value="ECO:0007669"/>
    <property type="project" value="InterPro"/>
</dbReference>
<reference evidence="3 4" key="1">
    <citation type="submission" date="2019-07" db="EMBL/GenBank/DDBJ databases">
        <title>Gramella aestuarii sp. nov., isolated from a tidal flat, and emended description of Gramella echinicola.</title>
        <authorList>
            <person name="Liu L."/>
        </authorList>
    </citation>
    <scope>NUCLEOTIDE SEQUENCE [LARGE SCALE GENOMIC DNA]</scope>
    <source>
        <strain evidence="3 4">BS12</strain>
    </source>
</reference>
<evidence type="ECO:0000313" key="4">
    <source>
        <dbReference type="Proteomes" id="UP000460416"/>
    </source>
</evidence>
<name>A0A7K1LND0_9FLAO</name>
<evidence type="ECO:0000256" key="1">
    <source>
        <dbReference type="ARBA" id="ARBA00022763"/>
    </source>
</evidence>
<dbReference type="SUPFAM" id="SSF46767">
    <property type="entry name" value="Methylated DNA-protein cysteine methyltransferase, C-terminal domain"/>
    <property type="match status" value="1"/>
</dbReference>
<keyword evidence="4" id="KW-1185">Reference proteome</keyword>
<dbReference type="InterPro" id="IPR014048">
    <property type="entry name" value="MethylDNA_cys_MeTrfase_DNA-bd"/>
</dbReference>
<dbReference type="GO" id="GO:0006281">
    <property type="term" value="P:DNA repair"/>
    <property type="evidence" value="ECO:0007669"/>
    <property type="project" value="InterPro"/>
</dbReference>
<organism evidence="3 4">
    <name type="scientific">Christiangramia aestuarii</name>
    <dbReference type="NCBI Taxonomy" id="1028746"/>
    <lineage>
        <taxon>Bacteria</taxon>
        <taxon>Pseudomonadati</taxon>
        <taxon>Bacteroidota</taxon>
        <taxon>Flavobacteriia</taxon>
        <taxon>Flavobacteriales</taxon>
        <taxon>Flavobacteriaceae</taxon>
        <taxon>Christiangramia</taxon>
    </lineage>
</organism>
<dbReference type="OrthoDB" id="9132167at2"/>
<keyword evidence="1" id="KW-0227">DNA damage</keyword>
<dbReference type="EMBL" id="VJVW01000002">
    <property type="protein sequence ID" value="MUP42238.1"/>
    <property type="molecule type" value="Genomic_DNA"/>
</dbReference>
<proteinExistence type="predicted"/>
<dbReference type="Gene3D" id="1.10.10.10">
    <property type="entry name" value="Winged helix-like DNA-binding domain superfamily/Winged helix DNA-binding domain"/>
    <property type="match status" value="1"/>
</dbReference>
<protein>
    <submittedName>
        <fullName evidence="3">MGMT family protein</fullName>
    </submittedName>
</protein>
<feature type="domain" description="Methylated-DNA-[protein]-cysteine S-methyltransferase DNA binding" evidence="2">
    <location>
        <begin position="7"/>
        <end position="88"/>
    </location>
</feature>
<dbReference type="PANTHER" id="PTHR42942">
    <property type="entry name" value="6-O-METHYLGUANINE DNA METHYLTRANSFERASE"/>
    <property type="match status" value="1"/>
</dbReference>
<dbReference type="InterPro" id="IPR036217">
    <property type="entry name" value="MethylDNA_cys_MeTrfase_DNAb"/>
</dbReference>
<sequence length="113" mass="12700">MGDKSGFFTRVYEVCRKIPEGRVTSYGAIAKYLGAARSARMVGWAMNSSHDLEDVPAHRVVNRNGVLTGKHHFGGSNAMQQLLEAEGVKVKNLQIIDFDRYFWDPMKELPAEE</sequence>
<accession>A0A7K1LND0</accession>
<dbReference type="Pfam" id="PF01035">
    <property type="entry name" value="DNA_binding_1"/>
    <property type="match status" value="1"/>
</dbReference>
<dbReference type="NCBIfam" id="TIGR00589">
    <property type="entry name" value="ogt"/>
    <property type="match status" value="1"/>
</dbReference>
<dbReference type="PANTHER" id="PTHR42942:SF1">
    <property type="entry name" value="ALKYLTRANSFERASE-LIKE PROTEIN 1"/>
    <property type="match status" value="1"/>
</dbReference>